<feature type="non-terminal residue" evidence="3">
    <location>
        <position position="762"/>
    </location>
</feature>
<dbReference type="Gene3D" id="2.130.10.130">
    <property type="entry name" value="Integrin alpha, N-terminal"/>
    <property type="match status" value="3"/>
</dbReference>
<dbReference type="Pfam" id="PF13517">
    <property type="entry name" value="FG-GAP_3"/>
    <property type="match status" value="3"/>
</dbReference>
<evidence type="ECO:0000313" key="3">
    <source>
        <dbReference type="EMBL" id="SVA48783.1"/>
    </source>
</evidence>
<dbReference type="InterPro" id="IPR028994">
    <property type="entry name" value="Integrin_alpha_N"/>
</dbReference>
<dbReference type="PANTHER" id="PTHR16026:SF0">
    <property type="entry name" value="CARTILAGE ACIDIC PROTEIN 1"/>
    <property type="match status" value="1"/>
</dbReference>
<evidence type="ECO:0000259" key="2">
    <source>
        <dbReference type="Pfam" id="PF07593"/>
    </source>
</evidence>
<protein>
    <recommendedName>
        <fullName evidence="2">ASPIC/UnbV domain-containing protein</fullName>
    </recommendedName>
</protein>
<keyword evidence="1" id="KW-0732">Signal</keyword>
<dbReference type="SUPFAM" id="SSF69318">
    <property type="entry name" value="Integrin alpha N-terminal domain"/>
    <property type="match status" value="3"/>
</dbReference>
<organism evidence="3">
    <name type="scientific">marine metagenome</name>
    <dbReference type="NCBI Taxonomy" id="408172"/>
    <lineage>
        <taxon>unclassified sequences</taxon>
        <taxon>metagenomes</taxon>
        <taxon>ecological metagenomes</taxon>
    </lineage>
</organism>
<feature type="domain" description="ASPIC/UnbV" evidence="2">
    <location>
        <begin position="575"/>
        <end position="641"/>
    </location>
</feature>
<dbReference type="InterPro" id="IPR011519">
    <property type="entry name" value="UnbV_ASPIC"/>
</dbReference>
<dbReference type="Pfam" id="PF07593">
    <property type="entry name" value="UnbV_ASPIC"/>
    <property type="match status" value="1"/>
</dbReference>
<reference evidence="3" key="1">
    <citation type="submission" date="2018-05" db="EMBL/GenBank/DDBJ databases">
        <authorList>
            <person name="Lanie J.A."/>
            <person name="Ng W.-L."/>
            <person name="Kazmierczak K.M."/>
            <person name="Andrzejewski T.M."/>
            <person name="Davidsen T.M."/>
            <person name="Wayne K.J."/>
            <person name="Tettelin H."/>
            <person name="Glass J.I."/>
            <person name="Rusch D."/>
            <person name="Podicherti R."/>
            <person name="Tsui H.-C.T."/>
            <person name="Winkler M.E."/>
        </authorList>
    </citation>
    <scope>NUCLEOTIDE SEQUENCE</scope>
</reference>
<sequence length="762" mass="84263">MNLLPYNNFRLSDFVGLTLSVFCLGFEILVPPAVYPENDSRKEYSSSVLSIQNRESSNTYHRMSPDKTGVQFVSQVDEWGASQNRVLYNGAGVAVGDYDKDGWPDIFLCAIDGDPALYKNKGDWGFTDVTYTTGLKEMGRRHRGAVFADLNGDDWLDLLVGTVDRGIRTYINRGGVFNEMSETSGLAGVYAPMTMALADVDGNGTLDLYVTNNRSSDIRDEGSITLRRVGGKLVIPAKYGKRLVVSGGIVKEYGEADFLFLNDGKAVFRKSSWTEGRFLTPQGEPLSDAPLDWGLSAAFHDINHDGLPDLYVCNDFWTPDRFWINQGNAFKLLNPENFGKTSASSMGVDFSDYDRDGDVDLFVVDMLSRDLAMRKRQAPAQDLSDRLVNQGKYADQVMRNTLLNNRGDGSFAELANLSGLSASDWSWSPVFLDVDLDGYEDLIITAGHYKDTQDLDVNALIQTRQKPRDRSLSPKQRKLMFSREMMDNNRLYPGLDLPIITFRNGGSGAFEEMTLQWGTDDKGIHHGMALADLDLDGDMDLVVNNMNREPGLYENRFMALRVAVVLHGEPPNTQAIGSKVSLTGGAVVEQTKEIVSGGRFLSGSETKVVFGTGSGSNKMSLVVEWRTGKTSVIDQVKQNYLYHVYEKGSSEDKKDKKLLPSSPMFGDLSESIYHVHVENVFDDFAKQPLLPFKLSQAGPAACVYDINADHWDDLIVGCSAGGRLHMFLNDQNGGFRQLQGSQVAQDDVASIFSLGTGKGNEF</sequence>
<dbReference type="EMBL" id="UINC01011015">
    <property type="protein sequence ID" value="SVA48783.1"/>
    <property type="molecule type" value="Genomic_DNA"/>
</dbReference>
<dbReference type="AlphaFoldDB" id="A0A381WA35"/>
<accession>A0A381WA35</accession>
<dbReference type="PANTHER" id="PTHR16026">
    <property type="entry name" value="CARTILAGE ACIDIC PROTEIN 1"/>
    <property type="match status" value="1"/>
</dbReference>
<dbReference type="InterPro" id="IPR013517">
    <property type="entry name" value="FG-GAP"/>
</dbReference>
<proteinExistence type="predicted"/>
<evidence type="ECO:0000256" key="1">
    <source>
        <dbReference type="ARBA" id="ARBA00022729"/>
    </source>
</evidence>
<gene>
    <name evidence="3" type="ORF">METZ01_LOCUS101637</name>
</gene>
<name>A0A381WA35_9ZZZZ</name>
<dbReference type="InterPro" id="IPR027039">
    <property type="entry name" value="Crtac1"/>
</dbReference>